<evidence type="ECO:0000259" key="8">
    <source>
        <dbReference type="Pfam" id="PF03941"/>
    </source>
</evidence>
<evidence type="ECO:0000256" key="6">
    <source>
        <dbReference type="ARBA" id="ARBA00023242"/>
    </source>
</evidence>
<feature type="region of interest" description="Disordered" evidence="7">
    <location>
        <begin position="1"/>
        <end position="85"/>
    </location>
</feature>
<keyword evidence="5" id="KW-0206">Cytoskeleton</keyword>
<protein>
    <recommendedName>
        <fullName evidence="8">Inner centromere protein ARK-binding domain-containing protein</fullName>
    </recommendedName>
</protein>
<evidence type="ECO:0000256" key="4">
    <source>
        <dbReference type="ARBA" id="ARBA00022490"/>
    </source>
</evidence>
<dbReference type="GO" id="GO:0005819">
    <property type="term" value="C:spindle"/>
    <property type="evidence" value="ECO:0007669"/>
    <property type="project" value="UniProtKB-SubCell"/>
</dbReference>
<feature type="domain" description="Inner centromere protein ARK-binding" evidence="8">
    <location>
        <begin position="68"/>
        <end position="118"/>
    </location>
</feature>
<evidence type="ECO:0000256" key="2">
    <source>
        <dbReference type="ARBA" id="ARBA00004186"/>
    </source>
</evidence>
<keyword evidence="6" id="KW-0539">Nucleus</keyword>
<dbReference type="AlphaFoldDB" id="A0A813KWJ3"/>
<feature type="compositionally biased region" description="Basic and acidic residues" evidence="7">
    <location>
        <begin position="141"/>
        <end position="156"/>
    </location>
</feature>
<dbReference type="GO" id="GO:0005634">
    <property type="term" value="C:nucleus"/>
    <property type="evidence" value="ECO:0007669"/>
    <property type="project" value="UniProtKB-SubCell"/>
</dbReference>
<evidence type="ECO:0000313" key="9">
    <source>
        <dbReference type="EMBL" id="CAE8714558.1"/>
    </source>
</evidence>
<dbReference type="Pfam" id="PF03941">
    <property type="entry name" value="INCENP_ARK-bind"/>
    <property type="match status" value="1"/>
</dbReference>
<proteinExistence type="inferred from homology"/>
<accession>A0A813KWJ3</accession>
<keyword evidence="4" id="KW-0963">Cytoplasm</keyword>
<organism evidence="9 10">
    <name type="scientific">Polarella glacialis</name>
    <name type="common">Dinoflagellate</name>
    <dbReference type="NCBI Taxonomy" id="89957"/>
    <lineage>
        <taxon>Eukaryota</taxon>
        <taxon>Sar</taxon>
        <taxon>Alveolata</taxon>
        <taxon>Dinophyceae</taxon>
        <taxon>Suessiales</taxon>
        <taxon>Suessiaceae</taxon>
        <taxon>Polarella</taxon>
    </lineage>
</organism>
<evidence type="ECO:0000256" key="3">
    <source>
        <dbReference type="ARBA" id="ARBA00010042"/>
    </source>
</evidence>
<name>A0A813KWJ3_POLGL</name>
<dbReference type="Proteomes" id="UP000626109">
    <property type="component" value="Unassembled WGS sequence"/>
</dbReference>
<feature type="region of interest" description="Disordered" evidence="7">
    <location>
        <begin position="127"/>
        <end position="168"/>
    </location>
</feature>
<comment type="subcellular location">
    <subcellularLocation>
        <location evidence="2">Cytoplasm</location>
        <location evidence="2">Cytoskeleton</location>
        <location evidence="2">Spindle</location>
    </subcellularLocation>
    <subcellularLocation>
        <location evidence="1">Nucleus</location>
    </subcellularLocation>
</comment>
<reference evidence="9" key="1">
    <citation type="submission" date="2021-02" db="EMBL/GenBank/DDBJ databases">
        <authorList>
            <person name="Dougan E. K."/>
            <person name="Rhodes N."/>
            <person name="Thang M."/>
            <person name="Chan C."/>
        </authorList>
    </citation>
    <scope>NUCLEOTIDE SEQUENCE</scope>
</reference>
<sequence>MSPVKRLDMSPVASPKAKAEPGSARARRPPVPAFKKPPQEPEPWQLVRAMKLPPPNPEDSYELSDKGDDSEADEPDRTQKYQPAWSSNYLQVIEAQSDIDPDTIFGTSVPQCDLAVIFRDADYLKFQQERPKRKRGSSGEWHADRLSRQEVGDYKKKMGHKRRWDAKA</sequence>
<evidence type="ECO:0000313" key="10">
    <source>
        <dbReference type="Proteomes" id="UP000626109"/>
    </source>
</evidence>
<evidence type="ECO:0000256" key="7">
    <source>
        <dbReference type="SAM" id="MobiDB-lite"/>
    </source>
</evidence>
<feature type="compositionally biased region" description="Basic residues" evidence="7">
    <location>
        <begin position="157"/>
        <end position="168"/>
    </location>
</feature>
<comment type="caution">
    <text evidence="9">The sequence shown here is derived from an EMBL/GenBank/DDBJ whole genome shotgun (WGS) entry which is preliminary data.</text>
</comment>
<evidence type="ECO:0000256" key="5">
    <source>
        <dbReference type="ARBA" id="ARBA00023212"/>
    </source>
</evidence>
<feature type="compositionally biased region" description="Basic and acidic residues" evidence="7">
    <location>
        <begin position="63"/>
        <end position="79"/>
    </location>
</feature>
<evidence type="ECO:0000256" key="1">
    <source>
        <dbReference type="ARBA" id="ARBA00004123"/>
    </source>
</evidence>
<dbReference type="InterPro" id="IPR005635">
    <property type="entry name" value="Inner_centromere_prot_ARK-bd"/>
</dbReference>
<comment type="similarity">
    <text evidence="3">Belongs to the INCENP family.</text>
</comment>
<dbReference type="EMBL" id="CAJNNW010032653">
    <property type="protein sequence ID" value="CAE8714558.1"/>
    <property type="molecule type" value="Genomic_DNA"/>
</dbReference>
<gene>
    <name evidence="9" type="ORF">PGLA2088_LOCUS38068</name>
</gene>